<name>A0A3B1DTD4_9ZZZZ</name>
<evidence type="ECO:0000256" key="4">
    <source>
        <dbReference type="SAM" id="Phobius"/>
    </source>
</evidence>
<gene>
    <name evidence="6" type="ORF">MNBD_UNCLBAC01-2065</name>
</gene>
<dbReference type="CDD" id="cd07033">
    <property type="entry name" value="TPP_PYR_DXS_TK_like"/>
    <property type="match status" value="1"/>
</dbReference>
<keyword evidence="4" id="KW-0812">Transmembrane</keyword>
<dbReference type="SMART" id="SM00861">
    <property type="entry name" value="Transket_pyr"/>
    <property type="match status" value="1"/>
</dbReference>
<reference evidence="6" key="1">
    <citation type="submission" date="2018-06" db="EMBL/GenBank/DDBJ databases">
        <authorList>
            <person name="Zhirakovskaya E."/>
        </authorList>
    </citation>
    <scope>NUCLEOTIDE SEQUENCE</scope>
</reference>
<dbReference type="FunFam" id="3.40.50.970:FF:000129">
    <property type="entry name" value="Transketolase"/>
    <property type="match status" value="1"/>
</dbReference>
<dbReference type="SUPFAM" id="SSF52922">
    <property type="entry name" value="TK C-terminal domain-like"/>
    <property type="match status" value="1"/>
</dbReference>
<organism evidence="6">
    <name type="scientific">hydrothermal vent metagenome</name>
    <dbReference type="NCBI Taxonomy" id="652676"/>
    <lineage>
        <taxon>unclassified sequences</taxon>
        <taxon>metagenomes</taxon>
        <taxon>ecological metagenomes</taxon>
    </lineage>
</organism>
<dbReference type="EMBL" id="UOGJ01000029">
    <property type="protein sequence ID" value="VAX35095.1"/>
    <property type="molecule type" value="Genomic_DNA"/>
</dbReference>
<keyword evidence="3" id="KW-0786">Thiamine pyrophosphate</keyword>
<evidence type="ECO:0000256" key="1">
    <source>
        <dbReference type="ARBA" id="ARBA00001964"/>
    </source>
</evidence>
<dbReference type="SUPFAM" id="SSF52518">
    <property type="entry name" value="Thiamin diphosphate-binding fold (THDP-binding)"/>
    <property type="match status" value="1"/>
</dbReference>
<sequence>MSDKIATRDGFGKELAELGKKNKKIVMVSADLEDATRAEYFRDACPDRFFSVGIAEQDMVGMAAGLALQGYVAFVNSFAVFLTNRAYDMLRMNVCYNNTNVKVVCSHAGVTVGPDGASAQCLEDFALMRILPNMKVICPVDAIEARKATRAFADEFGPMYMRTSRAPLPVVTQEDDVFEIGKANVLREGKDVTVIGCGVMVSEALSAAEILKQEGVDVRIVNMHTIKPIDTQCIIDAAKETGAIVTAEEHQVFGGLGSAVAEVVVQNIPVPMEIVGVHDSFGQTGTPEELLKEYNLKDVNIVKAIRKVLAKKGSAVNV</sequence>
<comment type="cofactor">
    <cofactor evidence="1">
        <name>thiamine diphosphate</name>
        <dbReference type="ChEBI" id="CHEBI:58937"/>
    </cofactor>
</comment>
<accession>A0A3B1DTD4</accession>
<dbReference type="InterPro" id="IPR033248">
    <property type="entry name" value="Transketolase_C"/>
</dbReference>
<dbReference type="InterPro" id="IPR009014">
    <property type="entry name" value="Transketo_C/PFOR_II"/>
</dbReference>
<dbReference type="Pfam" id="PF02779">
    <property type="entry name" value="Transket_pyr"/>
    <property type="match status" value="1"/>
</dbReference>
<dbReference type="InterPro" id="IPR029061">
    <property type="entry name" value="THDP-binding"/>
</dbReference>
<dbReference type="Gene3D" id="3.40.50.970">
    <property type="match status" value="1"/>
</dbReference>
<evidence type="ECO:0000259" key="5">
    <source>
        <dbReference type="SMART" id="SM00861"/>
    </source>
</evidence>
<dbReference type="AlphaFoldDB" id="A0A3B1DTD4"/>
<feature type="transmembrane region" description="Helical" evidence="4">
    <location>
        <begin position="59"/>
        <end position="82"/>
    </location>
</feature>
<keyword evidence="4" id="KW-0472">Membrane</keyword>
<evidence type="ECO:0000256" key="3">
    <source>
        <dbReference type="ARBA" id="ARBA00023052"/>
    </source>
</evidence>
<dbReference type="PANTHER" id="PTHR43825:SF1">
    <property type="entry name" value="TRANSKETOLASE-LIKE PYRIMIDINE-BINDING DOMAIN-CONTAINING PROTEIN"/>
    <property type="match status" value="1"/>
</dbReference>
<dbReference type="InterPro" id="IPR005475">
    <property type="entry name" value="Transketolase-like_Pyr-bd"/>
</dbReference>
<comment type="similarity">
    <text evidence="2">Belongs to the transketolase family.</text>
</comment>
<dbReference type="PANTHER" id="PTHR43825">
    <property type="entry name" value="PYRUVATE DEHYDROGENASE E1 COMPONENT"/>
    <property type="match status" value="1"/>
</dbReference>
<evidence type="ECO:0000313" key="6">
    <source>
        <dbReference type="EMBL" id="VAX35095.1"/>
    </source>
</evidence>
<dbReference type="GO" id="GO:0004802">
    <property type="term" value="F:transketolase activity"/>
    <property type="evidence" value="ECO:0007669"/>
    <property type="project" value="UniProtKB-EC"/>
</dbReference>
<dbReference type="EC" id="2.2.1.1" evidence="6"/>
<feature type="domain" description="Transketolase-like pyrimidine-binding" evidence="5">
    <location>
        <begin position="5"/>
        <end position="170"/>
    </location>
</feature>
<evidence type="ECO:0000256" key="2">
    <source>
        <dbReference type="ARBA" id="ARBA00007131"/>
    </source>
</evidence>
<dbReference type="InterPro" id="IPR051157">
    <property type="entry name" value="PDH/Transketolase"/>
</dbReference>
<dbReference type="Pfam" id="PF02780">
    <property type="entry name" value="Transketolase_C"/>
    <property type="match status" value="1"/>
</dbReference>
<dbReference type="Gene3D" id="3.40.50.920">
    <property type="match status" value="1"/>
</dbReference>
<proteinExistence type="inferred from homology"/>
<keyword evidence="6" id="KW-0808">Transferase</keyword>
<keyword evidence="4" id="KW-1133">Transmembrane helix</keyword>
<protein>
    <submittedName>
        <fullName evidence="6">Transketolase, C-terminal section</fullName>
        <ecNumber evidence="6">2.2.1.1</ecNumber>
    </submittedName>
</protein>